<dbReference type="Proteomes" id="UP000594262">
    <property type="component" value="Unplaced"/>
</dbReference>
<feature type="transmembrane region" description="Helical" evidence="2">
    <location>
        <begin position="128"/>
        <end position="148"/>
    </location>
</feature>
<sequence length="625" mass="72710">MTFTGVEKEVLIGFLTPLVIMMIIFALHLIVKYLRFLKPSNKTIESVSCRFYVGYYITLTFCYKNICTSVLTLINCKTENNTTFLFIDGDIECYTSLQGAILIFLIFWVIPFPFAVTKVYNLFRQRYISIKAFLMFLAFPVLGIFTSFRKTWTKLEPTNRELIYERLKESLEEPYRENLFWWETWRLLERLIIAALAVFAPYPLYRTLFMTPVFVVFTFLHYRINPYSKKNKTDSQCILQRLDIVSWICLSFHLFINGMRAVVYIYDVPNIDFIKNTLEACYILENLFSPLWYLIISYIATELYEKLHCKKCVKRFSMGKTNGPDDVESQLQIPILLEENEEQDDIELQLQYGNGDILTPTNNNGNCSNSVESKESQKKKKKRSSGTKVKRIDDLEPQELQRTRSLLNEENDEQIELKQHGENDTILTPLKANENGSNSKESQKKKKKRSSGTKVARTDDLEPQELQRTRSLLDEENDEQIELKQQGENDTILTPLKANENGSNSKESQKKKKKRSSGTKVARTDDLEPQELQRTRSLFDEENDEQIELKQQGENDTILAPLKANENGSNSLESHENVEYSEYSVYWNSIDILGIDGNEDRSREQLPKEGAIIPLIELFEDINKP</sequence>
<keyword evidence="2" id="KW-0472">Membrane</keyword>
<evidence type="ECO:0000313" key="3">
    <source>
        <dbReference type="EnsemblMetazoa" id="CLYHEMP002219.1"/>
    </source>
</evidence>
<organism evidence="3 4">
    <name type="scientific">Clytia hemisphaerica</name>
    <dbReference type="NCBI Taxonomy" id="252671"/>
    <lineage>
        <taxon>Eukaryota</taxon>
        <taxon>Metazoa</taxon>
        <taxon>Cnidaria</taxon>
        <taxon>Hydrozoa</taxon>
        <taxon>Hydroidolina</taxon>
        <taxon>Leptothecata</taxon>
        <taxon>Obeliida</taxon>
        <taxon>Clytiidae</taxon>
        <taxon>Clytia</taxon>
    </lineage>
</organism>
<feature type="transmembrane region" description="Helical" evidence="2">
    <location>
        <begin position="52"/>
        <end position="74"/>
    </location>
</feature>
<feature type="compositionally biased region" description="Basic residues" evidence="1">
    <location>
        <begin position="377"/>
        <end position="389"/>
    </location>
</feature>
<keyword evidence="2" id="KW-0812">Transmembrane</keyword>
<protein>
    <submittedName>
        <fullName evidence="3">Uncharacterized protein</fullName>
    </submittedName>
</protein>
<name>A0A7M5UNZ8_9CNID</name>
<accession>A0A7M5UNZ8</accession>
<feature type="compositionally biased region" description="Basic and acidic residues" evidence="1">
    <location>
        <begin position="390"/>
        <end position="402"/>
    </location>
</feature>
<keyword evidence="2" id="KW-1133">Transmembrane helix</keyword>
<dbReference type="PANTHER" id="PTHR11319">
    <property type="entry name" value="G PROTEIN-COUPLED RECEPTOR-RELATED"/>
    <property type="match status" value="1"/>
</dbReference>
<feature type="transmembrane region" description="Helical" evidence="2">
    <location>
        <begin position="244"/>
        <end position="266"/>
    </location>
</feature>
<dbReference type="EnsemblMetazoa" id="CLYHEMT002219.1">
    <property type="protein sequence ID" value="CLYHEMP002219.1"/>
    <property type="gene ID" value="CLYHEMG002219"/>
</dbReference>
<dbReference type="PANTHER" id="PTHR11319:SF35">
    <property type="entry name" value="OUTER MEMBRANE PROTEIN PMPC-RELATED"/>
    <property type="match status" value="1"/>
</dbReference>
<keyword evidence="4" id="KW-1185">Reference proteome</keyword>
<evidence type="ECO:0000256" key="2">
    <source>
        <dbReference type="SAM" id="Phobius"/>
    </source>
</evidence>
<feature type="compositionally biased region" description="Basic and acidic residues" evidence="1">
    <location>
        <begin position="522"/>
        <end position="539"/>
    </location>
</feature>
<feature type="transmembrane region" description="Helical" evidence="2">
    <location>
        <begin position="94"/>
        <end position="116"/>
    </location>
</feature>
<feature type="region of interest" description="Disordered" evidence="1">
    <location>
        <begin position="359"/>
        <end position="542"/>
    </location>
</feature>
<feature type="transmembrane region" description="Helical" evidence="2">
    <location>
        <begin position="12"/>
        <end position="31"/>
    </location>
</feature>
<evidence type="ECO:0000256" key="1">
    <source>
        <dbReference type="SAM" id="MobiDB-lite"/>
    </source>
</evidence>
<feature type="compositionally biased region" description="Basic and acidic residues" evidence="1">
    <location>
        <begin position="456"/>
        <end position="473"/>
    </location>
</feature>
<dbReference type="AlphaFoldDB" id="A0A7M5UNZ8"/>
<feature type="transmembrane region" description="Helical" evidence="2">
    <location>
        <begin position="204"/>
        <end position="224"/>
    </location>
</feature>
<proteinExistence type="predicted"/>
<reference evidence="3" key="1">
    <citation type="submission" date="2021-01" db="UniProtKB">
        <authorList>
            <consortium name="EnsemblMetazoa"/>
        </authorList>
    </citation>
    <scope>IDENTIFICATION</scope>
</reference>
<evidence type="ECO:0000313" key="4">
    <source>
        <dbReference type="Proteomes" id="UP000594262"/>
    </source>
</evidence>